<dbReference type="InterPro" id="IPR045070">
    <property type="entry name" value="MATE_MepA-like"/>
</dbReference>
<evidence type="ECO:0000256" key="10">
    <source>
        <dbReference type="SAM" id="Phobius"/>
    </source>
</evidence>
<dbReference type="PANTHER" id="PTHR43823:SF3">
    <property type="entry name" value="MULTIDRUG EXPORT PROTEIN MEPA"/>
    <property type="match status" value="1"/>
</dbReference>
<keyword evidence="9" id="KW-0046">Antibiotic resistance</keyword>
<keyword evidence="4" id="KW-0813">Transport</keyword>
<keyword evidence="5" id="KW-1003">Cell membrane</keyword>
<keyword evidence="7 10" id="KW-1133">Transmembrane helix</keyword>
<proteinExistence type="inferred from homology"/>
<dbReference type="InterPro" id="IPR051327">
    <property type="entry name" value="MATE_MepA_subfamily"/>
</dbReference>
<evidence type="ECO:0000256" key="8">
    <source>
        <dbReference type="ARBA" id="ARBA00023136"/>
    </source>
</evidence>
<evidence type="ECO:0000256" key="7">
    <source>
        <dbReference type="ARBA" id="ARBA00022989"/>
    </source>
</evidence>
<evidence type="ECO:0000256" key="4">
    <source>
        <dbReference type="ARBA" id="ARBA00022448"/>
    </source>
</evidence>
<keyword evidence="8 10" id="KW-0472">Membrane</keyword>
<evidence type="ECO:0000256" key="6">
    <source>
        <dbReference type="ARBA" id="ARBA00022692"/>
    </source>
</evidence>
<dbReference type="PIRSF" id="PIRSF006603">
    <property type="entry name" value="DinF"/>
    <property type="match status" value="1"/>
</dbReference>
<evidence type="ECO:0000256" key="3">
    <source>
        <dbReference type="ARBA" id="ARBA00022106"/>
    </source>
</evidence>
<dbReference type="OrthoDB" id="9776324at2"/>
<dbReference type="Proteomes" id="UP000295636">
    <property type="component" value="Unassembled WGS sequence"/>
</dbReference>
<keyword evidence="12" id="KW-1185">Reference proteome</keyword>
<dbReference type="Pfam" id="PF01554">
    <property type="entry name" value="MatE"/>
    <property type="match status" value="2"/>
</dbReference>
<feature type="transmembrane region" description="Helical" evidence="10">
    <location>
        <begin position="239"/>
        <end position="262"/>
    </location>
</feature>
<dbReference type="GO" id="GO:0015297">
    <property type="term" value="F:antiporter activity"/>
    <property type="evidence" value="ECO:0007669"/>
    <property type="project" value="InterPro"/>
</dbReference>
<feature type="transmembrane region" description="Helical" evidence="10">
    <location>
        <begin position="362"/>
        <end position="379"/>
    </location>
</feature>
<evidence type="ECO:0000256" key="5">
    <source>
        <dbReference type="ARBA" id="ARBA00022475"/>
    </source>
</evidence>
<dbReference type="GO" id="GO:0046677">
    <property type="term" value="P:response to antibiotic"/>
    <property type="evidence" value="ECO:0007669"/>
    <property type="project" value="UniProtKB-KW"/>
</dbReference>
<dbReference type="InterPro" id="IPR002528">
    <property type="entry name" value="MATE_fam"/>
</dbReference>
<dbReference type="InterPro" id="IPR048279">
    <property type="entry name" value="MdtK-like"/>
</dbReference>
<comment type="subcellular location">
    <subcellularLocation>
        <location evidence="1">Cell membrane</location>
        <topology evidence="1">Multi-pass membrane protein</topology>
    </subcellularLocation>
</comment>
<evidence type="ECO:0000313" key="11">
    <source>
        <dbReference type="EMBL" id="TDF98074.1"/>
    </source>
</evidence>
<protein>
    <recommendedName>
        <fullName evidence="3">Multidrug export protein MepA</fullName>
    </recommendedName>
</protein>
<evidence type="ECO:0000256" key="9">
    <source>
        <dbReference type="ARBA" id="ARBA00023251"/>
    </source>
</evidence>
<feature type="transmembrane region" description="Helical" evidence="10">
    <location>
        <begin position="17"/>
        <end position="38"/>
    </location>
</feature>
<feature type="transmembrane region" description="Helical" evidence="10">
    <location>
        <begin position="169"/>
        <end position="190"/>
    </location>
</feature>
<dbReference type="EMBL" id="SMRT01000004">
    <property type="protein sequence ID" value="TDF98074.1"/>
    <property type="molecule type" value="Genomic_DNA"/>
</dbReference>
<feature type="transmembrane region" description="Helical" evidence="10">
    <location>
        <begin position="322"/>
        <end position="342"/>
    </location>
</feature>
<dbReference type="CDD" id="cd13143">
    <property type="entry name" value="MATE_MepA_like"/>
    <property type="match status" value="1"/>
</dbReference>
<name>A0A4V2ZTQ8_9BACL</name>
<dbReference type="GO" id="GO:0005886">
    <property type="term" value="C:plasma membrane"/>
    <property type="evidence" value="ECO:0007669"/>
    <property type="project" value="UniProtKB-SubCell"/>
</dbReference>
<feature type="transmembrane region" description="Helical" evidence="10">
    <location>
        <begin position="420"/>
        <end position="443"/>
    </location>
</feature>
<feature type="transmembrane region" description="Helical" evidence="10">
    <location>
        <begin position="50"/>
        <end position="76"/>
    </location>
</feature>
<feature type="transmembrane region" description="Helical" evidence="10">
    <location>
        <begin position="97"/>
        <end position="119"/>
    </location>
</feature>
<feature type="transmembrane region" description="Helical" evidence="10">
    <location>
        <begin position="139"/>
        <end position="157"/>
    </location>
</feature>
<feature type="transmembrane region" description="Helical" evidence="10">
    <location>
        <begin position="196"/>
        <end position="218"/>
    </location>
</feature>
<feature type="transmembrane region" description="Helical" evidence="10">
    <location>
        <begin position="274"/>
        <end position="293"/>
    </location>
</feature>
<keyword evidence="6 10" id="KW-0812">Transmembrane</keyword>
<organism evidence="11 12">
    <name type="scientific">Paenibacillus piri</name>
    <dbReference type="NCBI Taxonomy" id="2547395"/>
    <lineage>
        <taxon>Bacteria</taxon>
        <taxon>Bacillati</taxon>
        <taxon>Bacillota</taxon>
        <taxon>Bacilli</taxon>
        <taxon>Bacillales</taxon>
        <taxon>Paenibacillaceae</taxon>
        <taxon>Paenibacillus</taxon>
    </lineage>
</organism>
<comment type="caution">
    <text evidence="11">The sequence shown here is derived from an EMBL/GenBank/DDBJ whole genome shotgun (WGS) entry which is preliminary data.</text>
</comment>
<dbReference type="NCBIfam" id="TIGR00797">
    <property type="entry name" value="matE"/>
    <property type="match status" value="1"/>
</dbReference>
<evidence type="ECO:0000256" key="1">
    <source>
        <dbReference type="ARBA" id="ARBA00004651"/>
    </source>
</evidence>
<gene>
    <name evidence="11" type="ORF">E1757_11230</name>
</gene>
<dbReference type="AlphaFoldDB" id="A0A4V2ZTQ8"/>
<evidence type="ECO:0000313" key="12">
    <source>
        <dbReference type="Proteomes" id="UP000295636"/>
    </source>
</evidence>
<feature type="transmembrane region" description="Helical" evidence="10">
    <location>
        <begin position="391"/>
        <end position="414"/>
    </location>
</feature>
<reference evidence="11 12" key="1">
    <citation type="submission" date="2019-03" db="EMBL/GenBank/DDBJ databases">
        <title>This is whole genome sequence of Paenibacillus sp MS74 strain.</title>
        <authorList>
            <person name="Trinh H.N."/>
        </authorList>
    </citation>
    <scope>NUCLEOTIDE SEQUENCE [LARGE SCALE GENOMIC DNA]</scope>
    <source>
        <strain evidence="11 12">MS74</strain>
    </source>
</reference>
<evidence type="ECO:0000256" key="2">
    <source>
        <dbReference type="ARBA" id="ARBA00008417"/>
    </source>
</evidence>
<comment type="similarity">
    <text evidence="2">Belongs to the multi antimicrobial extrusion (MATE) (TC 2.A.66.1) family. MepA subfamily.</text>
</comment>
<dbReference type="PANTHER" id="PTHR43823">
    <property type="entry name" value="SPORULATION PROTEIN YKVU"/>
    <property type="match status" value="1"/>
</dbReference>
<sequence length="458" mass="49499">MFINVNVRFANESVPKLILSLATPAIVAQLINALYNVVDRMFIGRMPDTGTLALTGVGVAFPIIMAISAFAVLLGYGGAPLASIRMGEGSQEKAEELLGSCFFMLLMVSAVLTAILLIYKTKLLTIFGASPDTLPFADTYLGIYSLGTFSVLISLGLNPFIAAQGYAKTAMMTVCVGAAVNTILDPIFIFGMDMGVAGAALATIISQIISAGWVLWFLTSKHTHLRLRLKHIRMNAKAAVSVLALGLSPFIMQSTESLIQIVFNTSLARYGGDLYIGAMGIMSSLMQIFTLLLQSFAQGAQPIIGYNYGSGDYARVQATIKYCTLFCAIFGIAMWSIVVFAPRLPVMIFTNQPELVALTMKLMRIFFLGTCIYGLQLAFQQVFIALGQTKVSIFIAILRKIILLIPLVYLLPAFMDSQAVGVIIAEPIADFCAATTCCILFGLKIKQLLRKEASPFAK</sequence>
<dbReference type="GO" id="GO:0042910">
    <property type="term" value="F:xenobiotic transmembrane transporter activity"/>
    <property type="evidence" value="ECO:0007669"/>
    <property type="project" value="InterPro"/>
</dbReference>
<accession>A0A4V2ZTQ8</accession>